<gene>
    <name evidence="1" type="ORF">MVES_001862</name>
</gene>
<accession>A0A2N1JBN8</accession>
<dbReference type="OrthoDB" id="3363896at2759"/>
<evidence type="ECO:0000313" key="1">
    <source>
        <dbReference type="EMBL" id="PKI83958.1"/>
    </source>
</evidence>
<protein>
    <recommendedName>
        <fullName evidence="3">Bromodomain associated domain-containing protein</fullName>
    </recommendedName>
</protein>
<dbReference type="Gene3D" id="1.10.20.10">
    <property type="entry name" value="Histone, subunit A"/>
    <property type="match status" value="1"/>
</dbReference>
<dbReference type="GO" id="GO:0046982">
    <property type="term" value="F:protein heterodimerization activity"/>
    <property type="evidence" value="ECO:0007669"/>
    <property type="project" value="InterPro"/>
</dbReference>
<dbReference type="InterPro" id="IPR037818">
    <property type="entry name" value="TAF8"/>
</dbReference>
<keyword evidence="2" id="KW-1185">Reference proteome</keyword>
<dbReference type="Proteomes" id="UP000232875">
    <property type="component" value="Unassembled WGS sequence"/>
</dbReference>
<evidence type="ECO:0008006" key="3">
    <source>
        <dbReference type="Google" id="ProtNLM"/>
    </source>
</evidence>
<dbReference type="PANTHER" id="PTHR46338">
    <property type="entry name" value="TRANSCRIPTION INITIATION FACTOR TFIID SUBUNIT 8"/>
    <property type="match status" value="1"/>
</dbReference>
<reference evidence="1 2" key="1">
    <citation type="submission" date="2017-10" db="EMBL/GenBank/DDBJ databases">
        <title>A novel species of cold-tolerant Malassezia isolated from bats.</title>
        <authorList>
            <person name="Lorch J.M."/>
            <person name="Palmer J.M."/>
            <person name="Vanderwolf K.J."/>
            <person name="Schmidt K.Z."/>
            <person name="Verant M.L."/>
            <person name="Weller T.J."/>
            <person name="Blehert D.S."/>
        </authorList>
    </citation>
    <scope>NUCLEOTIDE SEQUENCE [LARGE SCALE GENOMIC DNA]</scope>
    <source>
        <strain evidence="1 2">NWHC:44797-103</strain>
    </source>
</reference>
<dbReference type="AlphaFoldDB" id="A0A2N1JBN8"/>
<name>A0A2N1JBN8_9BASI</name>
<dbReference type="GO" id="GO:0005669">
    <property type="term" value="C:transcription factor TFIID complex"/>
    <property type="evidence" value="ECO:0007669"/>
    <property type="project" value="InterPro"/>
</dbReference>
<organism evidence="1 2">
    <name type="scientific">Malassezia vespertilionis</name>
    <dbReference type="NCBI Taxonomy" id="2020962"/>
    <lineage>
        <taxon>Eukaryota</taxon>
        <taxon>Fungi</taxon>
        <taxon>Dikarya</taxon>
        <taxon>Basidiomycota</taxon>
        <taxon>Ustilaginomycotina</taxon>
        <taxon>Malasseziomycetes</taxon>
        <taxon>Malasseziales</taxon>
        <taxon>Malasseziaceae</taxon>
        <taxon>Malassezia</taxon>
    </lineage>
</organism>
<proteinExistence type="predicted"/>
<dbReference type="EMBL" id="KZ454990">
    <property type="protein sequence ID" value="PKI83958.1"/>
    <property type="molecule type" value="Genomic_DNA"/>
</dbReference>
<dbReference type="InterPro" id="IPR009072">
    <property type="entry name" value="Histone-fold"/>
</dbReference>
<evidence type="ECO:0000313" key="2">
    <source>
        <dbReference type="Proteomes" id="UP000232875"/>
    </source>
</evidence>
<dbReference type="CDD" id="cd00076">
    <property type="entry name" value="HFD_SF"/>
    <property type="match status" value="1"/>
</dbReference>
<dbReference type="PANTHER" id="PTHR46338:SF1">
    <property type="entry name" value="TRANSCRIPTION INITIATION FACTOR TFIID SUBUNIT 8"/>
    <property type="match status" value="1"/>
</dbReference>
<dbReference type="STRING" id="2020962.A0A2N1JBN8"/>
<sequence length="573" mass="63236">MAKDGGGVLRKVRPSVRPAAGFAYSQLNTAAIQLLSCTGFQGASANACAVLAELIQRYVQLLARTSADFAQSANRVEETAWDIECAVNHIMGEDAFTEVHEWADDENIWKRDSQDWVPEAIGEQCKRLAKQGARPLPVVKETFTYEQLSSSMLAELEIRRAAHEAMDEGVVWDDAPSDAFATSVLPPVSGYIPAFLPALPDMHAEHPALALMEEDEEERKPAILHHAMQKKRLDILAPTGDVNAKDRDGVRRVWRRRAAEYNGVLSEESNARNKLPSIEAFHSMQPSASESVDAAPRHMSSLDAFLHAAEELTDDPTVHSPLYLTSLARSHHVNPNSSAFIDGAFKRRRLAHCFADPLRYMPNDSVHGCVNVHPASPSYAPGPSLLITIPDAKEGHEEDITASPVFTPVHPHGRAVTMNIPSGALYPSLSYRFPPQLYAGVRLVTVPTLQRVFSRSADPPALLDDHHTERVFHGMSASRTLMTGTMMSVQNRDSTSAMVNRYRGGNSVLHASLERLRFSLAAQLAAQRQALKEHGKVDELDEEPIRGERIKMPTSGTLVYSWNWQQAMPWASS</sequence>